<feature type="transmembrane region" description="Helical" evidence="1">
    <location>
        <begin position="103"/>
        <end position="123"/>
    </location>
</feature>
<keyword evidence="1" id="KW-0812">Transmembrane</keyword>
<name>A0A0A1UG05_ENTIV</name>
<dbReference type="GeneID" id="14893290"/>
<accession>A0A0A1UG05</accession>
<dbReference type="Proteomes" id="UP000014680">
    <property type="component" value="Unassembled WGS sequence"/>
</dbReference>
<evidence type="ECO:0000256" key="1">
    <source>
        <dbReference type="SAM" id="Phobius"/>
    </source>
</evidence>
<dbReference type="EMBL" id="KB206244">
    <property type="protein sequence ID" value="ELP94320.1"/>
    <property type="molecule type" value="Genomic_DNA"/>
</dbReference>
<reference evidence="2 3" key="1">
    <citation type="submission" date="2012-10" db="EMBL/GenBank/DDBJ databases">
        <authorList>
            <person name="Zafar N."/>
            <person name="Inman J."/>
            <person name="Hall N."/>
            <person name="Lorenzi H."/>
            <person name="Caler E."/>
        </authorList>
    </citation>
    <scope>NUCLEOTIDE SEQUENCE [LARGE SCALE GENOMIC DNA]</scope>
    <source>
        <strain evidence="2 3">IP1</strain>
    </source>
</reference>
<protein>
    <submittedName>
        <fullName evidence="2">Uncharacterized protein</fullName>
    </submittedName>
</protein>
<dbReference type="VEuPathDB" id="AmoebaDB:EIN_131090"/>
<feature type="transmembrane region" description="Helical" evidence="1">
    <location>
        <begin position="54"/>
        <end position="71"/>
    </location>
</feature>
<evidence type="ECO:0000313" key="3">
    <source>
        <dbReference type="Proteomes" id="UP000014680"/>
    </source>
</evidence>
<feature type="transmembrane region" description="Helical" evidence="1">
    <location>
        <begin position="28"/>
        <end position="48"/>
    </location>
</feature>
<keyword evidence="1" id="KW-0472">Membrane</keyword>
<dbReference type="RefSeq" id="XP_004261091.1">
    <property type="nucleotide sequence ID" value="XM_004261043.1"/>
</dbReference>
<keyword evidence="3" id="KW-1185">Reference proteome</keyword>
<gene>
    <name evidence="2" type="ORF">EIN_131090</name>
</gene>
<feature type="transmembrane region" description="Helical" evidence="1">
    <location>
        <begin position="135"/>
        <end position="155"/>
    </location>
</feature>
<keyword evidence="1" id="KW-1133">Transmembrane helix</keyword>
<dbReference type="KEGG" id="eiv:EIN_131090"/>
<dbReference type="AlphaFoldDB" id="A0A0A1UG05"/>
<evidence type="ECO:0000313" key="2">
    <source>
        <dbReference type="EMBL" id="ELP94320.1"/>
    </source>
</evidence>
<organism evidence="2 3">
    <name type="scientific">Entamoeba invadens IP1</name>
    <dbReference type="NCBI Taxonomy" id="370355"/>
    <lineage>
        <taxon>Eukaryota</taxon>
        <taxon>Amoebozoa</taxon>
        <taxon>Evosea</taxon>
        <taxon>Archamoebae</taxon>
        <taxon>Mastigamoebida</taxon>
        <taxon>Entamoebidae</taxon>
        <taxon>Entamoeba</taxon>
    </lineage>
</organism>
<feature type="transmembrane region" description="Helical" evidence="1">
    <location>
        <begin position="78"/>
        <end position="97"/>
    </location>
</feature>
<feature type="non-terminal residue" evidence="2">
    <location>
        <position position="1"/>
    </location>
</feature>
<sequence>KVAELSEEVEKALDKINSSEEKKQNVSLGPAVFVVPTAILLSIVSAGIAVVGKFPFIWIFLVFASICFWMSHQFAPKGSFTTVAVVLNFVLLNLFLVSISASVLMGSVLQIFLGIYISLMLFLWGGSQMLKTSFLNFFIVSFSFCCLACWCVFMLQPTFECSVTTPMKQNQLFKEYLTYNSSDEVRFNLSSEVPWNCFQPRLEAVGKKIKFKQYDSVYGIIAEENTLDTDFVQVNLVCSSIRMKCVSYTISKQLE</sequence>
<proteinExistence type="predicted"/>